<dbReference type="PRINTS" id="PR00039">
    <property type="entry name" value="HTHLYSR"/>
</dbReference>
<evidence type="ECO:0000256" key="2">
    <source>
        <dbReference type="ARBA" id="ARBA00023015"/>
    </source>
</evidence>
<evidence type="ECO:0000313" key="7">
    <source>
        <dbReference type="Proteomes" id="UP001320544"/>
    </source>
</evidence>
<dbReference type="PROSITE" id="PS50931">
    <property type="entry name" value="HTH_LYSR"/>
    <property type="match status" value="1"/>
</dbReference>
<evidence type="ECO:0000256" key="4">
    <source>
        <dbReference type="ARBA" id="ARBA00023163"/>
    </source>
</evidence>
<reference evidence="6 7" key="1">
    <citation type="submission" date="2022-01" db="EMBL/GenBank/DDBJ databases">
        <title>Novel bile acid biosynthetic pathways are enriched in the microbiome of centenarians.</title>
        <authorList>
            <person name="Sato Y."/>
            <person name="Atarashi K."/>
            <person name="Plichta R.D."/>
            <person name="Arai Y."/>
            <person name="Sasajima S."/>
            <person name="Kearney M.S."/>
            <person name="Suda W."/>
            <person name="Takeshita K."/>
            <person name="Sasaki T."/>
            <person name="Okamoto S."/>
            <person name="Skelly N.A."/>
            <person name="Okamura Y."/>
            <person name="Vlamakis H."/>
            <person name="Li Y."/>
            <person name="Tanoue T."/>
            <person name="Takei H."/>
            <person name="Nittono H."/>
            <person name="Narushima S."/>
            <person name="Irie J."/>
            <person name="Itoh H."/>
            <person name="Moriya K."/>
            <person name="Sugiura Y."/>
            <person name="Suematsu M."/>
            <person name="Moritoki N."/>
            <person name="Shibata S."/>
            <person name="Littman R.D."/>
            <person name="Fischbach A.M."/>
            <person name="Uwamino Y."/>
            <person name="Inoue T."/>
            <person name="Honda A."/>
            <person name="Hattori M."/>
            <person name="Murai T."/>
            <person name="Xavier J.R."/>
            <person name="Hirose N."/>
            <person name="Honda K."/>
        </authorList>
    </citation>
    <scope>NUCLEOTIDE SEQUENCE [LARGE SCALE GENOMIC DNA]</scope>
    <source>
        <strain evidence="6 7">CE91-St30</strain>
    </source>
</reference>
<keyword evidence="7" id="KW-1185">Reference proteome</keyword>
<dbReference type="Gene3D" id="1.10.10.10">
    <property type="entry name" value="Winged helix-like DNA-binding domain superfamily/Winged helix DNA-binding domain"/>
    <property type="match status" value="1"/>
</dbReference>
<dbReference type="Pfam" id="PF03466">
    <property type="entry name" value="LysR_substrate"/>
    <property type="match status" value="1"/>
</dbReference>
<dbReference type="SUPFAM" id="SSF53850">
    <property type="entry name" value="Periplasmic binding protein-like II"/>
    <property type="match status" value="1"/>
</dbReference>
<sequence length="297" mass="33317">MRTEQLRSFIALYETASFTAAAAQLYTSQPVITRHLAQLEEELGGPLFTRTTRRVAPTKAGDLFYEKAREAILLIDKGIAECKALNNHSSRIAVGYEYLYMDQITTPWLEEYESNCGEGIAVDVIEQPSPQLFDALFAGSVDCVFVGVTSEELIPAYLEKRRVASSMGENIFVGKTHPLANRACITIDDLLDEGFVYPLTKPTPRESVVARDFEERGKTPHSVVTLHQPSALSVVERGSAVINLPEGYGIESPNLVRIPYKSNHHIDYFFVWNRGNDNEAFEQFRAFIEQKITEFNG</sequence>
<name>A0ABN6MJG0_9ACTN</name>
<feature type="domain" description="HTH lysR-type" evidence="5">
    <location>
        <begin position="1"/>
        <end position="58"/>
    </location>
</feature>
<keyword evidence="4" id="KW-0804">Transcription</keyword>
<dbReference type="InterPro" id="IPR000847">
    <property type="entry name" value="LysR_HTH_N"/>
</dbReference>
<organism evidence="6 7">
    <name type="scientific">Raoultibacter timonensis</name>
    <dbReference type="NCBI Taxonomy" id="1907662"/>
    <lineage>
        <taxon>Bacteria</taxon>
        <taxon>Bacillati</taxon>
        <taxon>Actinomycetota</taxon>
        <taxon>Coriobacteriia</taxon>
        <taxon>Eggerthellales</taxon>
        <taxon>Eggerthellaceae</taxon>
        <taxon>Raoultibacter</taxon>
    </lineage>
</organism>
<gene>
    <name evidence="6" type="ORF">CE91St30_32470</name>
</gene>
<dbReference type="CDD" id="cd05466">
    <property type="entry name" value="PBP2_LTTR_substrate"/>
    <property type="match status" value="1"/>
</dbReference>
<dbReference type="InterPro" id="IPR036388">
    <property type="entry name" value="WH-like_DNA-bd_sf"/>
</dbReference>
<dbReference type="SUPFAM" id="SSF46785">
    <property type="entry name" value="Winged helix' DNA-binding domain"/>
    <property type="match status" value="1"/>
</dbReference>
<dbReference type="InterPro" id="IPR036390">
    <property type="entry name" value="WH_DNA-bd_sf"/>
</dbReference>
<protein>
    <submittedName>
        <fullName evidence="6">LysR family transcriptional regulator</fullName>
    </submittedName>
</protein>
<dbReference type="RefSeq" id="WP_244387390.1">
    <property type="nucleotide sequence ID" value="NZ_AP025564.1"/>
</dbReference>
<keyword evidence="3" id="KW-0238">DNA-binding</keyword>
<comment type="similarity">
    <text evidence="1">Belongs to the LysR transcriptional regulatory family.</text>
</comment>
<dbReference type="PANTHER" id="PTHR30346:SF0">
    <property type="entry name" value="HCA OPERON TRANSCRIPTIONAL ACTIVATOR HCAR"/>
    <property type="match status" value="1"/>
</dbReference>
<evidence type="ECO:0000256" key="3">
    <source>
        <dbReference type="ARBA" id="ARBA00023125"/>
    </source>
</evidence>
<dbReference type="InterPro" id="IPR005119">
    <property type="entry name" value="LysR_subst-bd"/>
</dbReference>
<keyword evidence="2" id="KW-0805">Transcription regulation</keyword>
<dbReference type="EMBL" id="AP025564">
    <property type="protein sequence ID" value="BDE97914.1"/>
    <property type="molecule type" value="Genomic_DNA"/>
</dbReference>
<evidence type="ECO:0000313" key="6">
    <source>
        <dbReference type="EMBL" id="BDE97914.1"/>
    </source>
</evidence>
<dbReference type="PANTHER" id="PTHR30346">
    <property type="entry name" value="TRANSCRIPTIONAL DUAL REGULATOR HCAR-RELATED"/>
    <property type="match status" value="1"/>
</dbReference>
<dbReference type="Proteomes" id="UP001320544">
    <property type="component" value="Chromosome"/>
</dbReference>
<accession>A0ABN6MJG0</accession>
<evidence type="ECO:0000259" key="5">
    <source>
        <dbReference type="PROSITE" id="PS50931"/>
    </source>
</evidence>
<evidence type="ECO:0000256" key="1">
    <source>
        <dbReference type="ARBA" id="ARBA00009437"/>
    </source>
</evidence>
<proteinExistence type="inferred from homology"/>
<dbReference type="Pfam" id="PF00126">
    <property type="entry name" value="HTH_1"/>
    <property type="match status" value="1"/>
</dbReference>
<dbReference type="Gene3D" id="3.40.190.290">
    <property type="match status" value="1"/>
</dbReference>